<feature type="compositionally biased region" description="Basic and acidic residues" evidence="1">
    <location>
        <begin position="71"/>
        <end position="80"/>
    </location>
</feature>
<reference evidence="2 3" key="1">
    <citation type="submission" date="2019-03" db="EMBL/GenBank/DDBJ databases">
        <title>First draft genome of Liparis tanakae, snailfish: a comprehensive survey of snailfish specific genes.</title>
        <authorList>
            <person name="Kim W."/>
            <person name="Song I."/>
            <person name="Jeong J.-H."/>
            <person name="Kim D."/>
            <person name="Kim S."/>
            <person name="Ryu S."/>
            <person name="Song J.Y."/>
            <person name="Lee S.K."/>
        </authorList>
    </citation>
    <scope>NUCLEOTIDE SEQUENCE [LARGE SCALE GENOMIC DNA]</scope>
    <source>
        <tissue evidence="2">Muscle</tissue>
    </source>
</reference>
<keyword evidence="3" id="KW-1185">Reference proteome</keyword>
<evidence type="ECO:0000313" key="2">
    <source>
        <dbReference type="EMBL" id="TNN45057.1"/>
    </source>
</evidence>
<evidence type="ECO:0000313" key="3">
    <source>
        <dbReference type="Proteomes" id="UP000314294"/>
    </source>
</evidence>
<organism evidence="2 3">
    <name type="scientific">Liparis tanakae</name>
    <name type="common">Tanaka's snailfish</name>
    <dbReference type="NCBI Taxonomy" id="230148"/>
    <lineage>
        <taxon>Eukaryota</taxon>
        <taxon>Metazoa</taxon>
        <taxon>Chordata</taxon>
        <taxon>Craniata</taxon>
        <taxon>Vertebrata</taxon>
        <taxon>Euteleostomi</taxon>
        <taxon>Actinopterygii</taxon>
        <taxon>Neopterygii</taxon>
        <taxon>Teleostei</taxon>
        <taxon>Neoteleostei</taxon>
        <taxon>Acanthomorphata</taxon>
        <taxon>Eupercaria</taxon>
        <taxon>Perciformes</taxon>
        <taxon>Cottioidei</taxon>
        <taxon>Cottales</taxon>
        <taxon>Liparidae</taxon>
        <taxon>Liparis</taxon>
    </lineage>
</organism>
<dbReference type="Proteomes" id="UP000314294">
    <property type="component" value="Unassembled WGS sequence"/>
</dbReference>
<dbReference type="AlphaFoldDB" id="A0A4Z2FUW3"/>
<dbReference type="EMBL" id="SRLO01000870">
    <property type="protein sequence ID" value="TNN45057.1"/>
    <property type="molecule type" value="Genomic_DNA"/>
</dbReference>
<gene>
    <name evidence="2" type="ORF">EYF80_044763</name>
</gene>
<sequence>MYKIWTRGSHRLRVVDRAPTRPLTLRDEEFTETAERQEAETRRLSSLRLGKWLRAGLSPSATHRLHGRSSPTRDTRHGPR</sequence>
<evidence type="ECO:0000256" key="1">
    <source>
        <dbReference type="SAM" id="MobiDB-lite"/>
    </source>
</evidence>
<feature type="region of interest" description="Disordered" evidence="1">
    <location>
        <begin position="58"/>
        <end position="80"/>
    </location>
</feature>
<comment type="caution">
    <text evidence="2">The sequence shown here is derived from an EMBL/GenBank/DDBJ whole genome shotgun (WGS) entry which is preliminary data.</text>
</comment>
<accession>A0A4Z2FUW3</accession>
<protein>
    <submittedName>
        <fullName evidence="2">Uncharacterized protein</fullName>
    </submittedName>
</protein>
<proteinExistence type="predicted"/>
<name>A0A4Z2FUW3_9TELE</name>